<dbReference type="CDD" id="cd01359">
    <property type="entry name" value="Argininosuccinate_lyase"/>
    <property type="match status" value="1"/>
</dbReference>
<dbReference type="InterPro" id="IPR000362">
    <property type="entry name" value="Fumarate_lyase_fam"/>
</dbReference>
<evidence type="ECO:0000259" key="2">
    <source>
        <dbReference type="Pfam" id="PF00206"/>
    </source>
</evidence>
<dbReference type="AlphaFoldDB" id="A0ABD2BTI2"/>
<dbReference type="Gene3D" id="1.20.200.10">
    <property type="entry name" value="Fumarase/aspartase (Central domain)"/>
    <property type="match status" value="1"/>
</dbReference>
<dbReference type="SUPFAM" id="SSF48557">
    <property type="entry name" value="L-aspartase-like"/>
    <property type="match status" value="1"/>
</dbReference>
<proteinExistence type="inferred from homology"/>
<dbReference type="Pfam" id="PF00206">
    <property type="entry name" value="Lyase_1"/>
    <property type="match status" value="1"/>
</dbReference>
<dbReference type="PANTHER" id="PTHR43814">
    <property type="entry name" value="ARGININOSUCCINATE LYASE"/>
    <property type="match status" value="1"/>
</dbReference>
<comment type="caution">
    <text evidence="4">The sequence shown here is derived from an EMBL/GenBank/DDBJ whole genome shotgun (WGS) entry which is preliminary data.</text>
</comment>
<name>A0ABD2BTI2_VESMC</name>
<dbReference type="Gene3D" id="1.10.40.30">
    <property type="entry name" value="Fumarase/aspartase (C-terminal domain)"/>
    <property type="match status" value="1"/>
</dbReference>
<dbReference type="NCBIfam" id="TIGR00838">
    <property type="entry name" value="argH"/>
    <property type="match status" value="1"/>
</dbReference>
<sequence>MIMLCFYDTLYETCVINDIKRHSIENIESYVCVSVRIYNFTMSARDCQKLWGGRFTKEIDPDFHDLNASIKIDKRLYAEDIEGSIAYATTLCRAGFLTEEEVQLIENGFKKILAEWRDNLFVIIHQDEDIHSANERRLSELIGDVAKKLHTGRSRNDQTITDTRLYLRKSIDKLHLRINNFIETLINRAEKDNDVIMPGYTHMQRAQPIRWSHWLLSYAWYAKADVERLQEIRKRVNVLPLGSGAIAGNPFEIDRQFLATNLGFEDISCNSMYAVSDRDFVAEFLFWSSLTTIHLSRLAEDLIIYNTSEFGFVEFSDDFSTGSSLMPQKRNPDLMEIIRGKSGTLLGKCMGFMTTLKGIPSTYNKDLQEDKEALFSAFDILDNIFFIMEKALGSLTINKRKCSDALTTDMLATDLAYYLVRKGLPFREAHHLAGKVVTFAESEGLSLCDVPLEKLQEISQIFKKDVEYIWDFKRSVEQYNVIGGTSTFALCHQINSLRHWLRESNIQSLVVEEHVKV</sequence>
<gene>
    <name evidence="4" type="ORF">V1477_012591</name>
</gene>
<accession>A0ABD2BTI2</accession>
<dbReference type="InterPro" id="IPR022761">
    <property type="entry name" value="Fumarate_lyase_N"/>
</dbReference>
<evidence type="ECO:0000259" key="3">
    <source>
        <dbReference type="Pfam" id="PF14698"/>
    </source>
</evidence>
<keyword evidence="5" id="KW-1185">Reference proteome</keyword>
<evidence type="ECO:0000256" key="1">
    <source>
        <dbReference type="ARBA" id="ARBA00010755"/>
    </source>
</evidence>
<dbReference type="InterPro" id="IPR029419">
    <property type="entry name" value="Arg_succ_lyase_C"/>
</dbReference>
<protein>
    <submittedName>
        <fullName evidence="4">Argininosuccinate lyase isoform X2</fullName>
    </submittedName>
</protein>
<dbReference type="GO" id="GO:0016829">
    <property type="term" value="F:lyase activity"/>
    <property type="evidence" value="ECO:0007669"/>
    <property type="project" value="UniProtKB-KW"/>
</dbReference>
<comment type="similarity">
    <text evidence="1">Belongs to the lyase 1 family. Argininosuccinate lyase subfamily.</text>
</comment>
<organism evidence="4 5">
    <name type="scientific">Vespula maculifrons</name>
    <name type="common">Eastern yellow jacket</name>
    <name type="synonym">Wasp</name>
    <dbReference type="NCBI Taxonomy" id="7453"/>
    <lineage>
        <taxon>Eukaryota</taxon>
        <taxon>Metazoa</taxon>
        <taxon>Ecdysozoa</taxon>
        <taxon>Arthropoda</taxon>
        <taxon>Hexapoda</taxon>
        <taxon>Insecta</taxon>
        <taxon>Pterygota</taxon>
        <taxon>Neoptera</taxon>
        <taxon>Endopterygota</taxon>
        <taxon>Hymenoptera</taxon>
        <taxon>Apocrita</taxon>
        <taxon>Aculeata</taxon>
        <taxon>Vespoidea</taxon>
        <taxon>Vespidae</taxon>
        <taxon>Vespinae</taxon>
        <taxon>Vespula</taxon>
    </lineage>
</organism>
<keyword evidence="4" id="KW-0456">Lyase</keyword>
<dbReference type="FunFam" id="1.10.275.10:FF:000002">
    <property type="entry name" value="Argininosuccinate lyase"/>
    <property type="match status" value="1"/>
</dbReference>
<dbReference type="PANTHER" id="PTHR43814:SF1">
    <property type="entry name" value="ARGININOSUCCINATE LYASE"/>
    <property type="match status" value="1"/>
</dbReference>
<dbReference type="PRINTS" id="PR00149">
    <property type="entry name" value="FUMRATELYASE"/>
</dbReference>
<dbReference type="HAMAP" id="MF_00006">
    <property type="entry name" value="Arg_succ_lyase"/>
    <property type="match status" value="1"/>
</dbReference>
<reference evidence="4 5" key="1">
    <citation type="journal article" date="2024" name="Ann. Entomol. Soc. Am.">
        <title>Genomic analyses of the southern and eastern yellowjacket wasps (Hymenoptera: Vespidae) reveal evolutionary signatures of social life.</title>
        <authorList>
            <person name="Catto M.A."/>
            <person name="Caine P.B."/>
            <person name="Orr S.E."/>
            <person name="Hunt B.G."/>
            <person name="Goodisman M.A.D."/>
        </authorList>
    </citation>
    <scope>NUCLEOTIDE SEQUENCE [LARGE SCALE GENOMIC DNA]</scope>
    <source>
        <strain evidence="4">232</strain>
        <tissue evidence="4">Head and thorax</tissue>
    </source>
</reference>
<dbReference type="InterPro" id="IPR020557">
    <property type="entry name" value="Fumarate_lyase_CS"/>
</dbReference>
<dbReference type="FunFam" id="1.20.200.10:FF:000015">
    <property type="entry name" value="argininosuccinate lyase isoform X2"/>
    <property type="match status" value="1"/>
</dbReference>
<dbReference type="InterPro" id="IPR009049">
    <property type="entry name" value="Argininosuccinate_lyase"/>
</dbReference>
<dbReference type="InterPro" id="IPR024083">
    <property type="entry name" value="Fumarase/histidase_N"/>
</dbReference>
<feature type="domain" description="Argininosuccinate lyase C-terminal" evidence="3">
    <location>
        <begin position="410"/>
        <end position="477"/>
    </location>
</feature>
<dbReference type="FunFam" id="1.10.40.30:FF:000001">
    <property type="entry name" value="Argininosuccinate lyase"/>
    <property type="match status" value="1"/>
</dbReference>
<evidence type="ECO:0000313" key="5">
    <source>
        <dbReference type="Proteomes" id="UP001607303"/>
    </source>
</evidence>
<dbReference type="Pfam" id="PF14698">
    <property type="entry name" value="ASL_C2"/>
    <property type="match status" value="1"/>
</dbReference>
<evidence type="ECO:0000313" key="4">
    <source>
        <dbReference type="EMBL" id="KAL2736082.1"/>
    </source>
</evidence>
<dbReference type="InterPro" id="IPR008948">
    <property type="entry name" value="L-Aspartase-like"/>
</dbReference>
<dbReference type="PRINTS" id="PR00145">
    <property type="entry name" value="ARGSUCLYASE"/>
</dbReference>
<feature type="domain" description="Fumarate lyase N-terminal" evidence="2">
    <location>
        <begin position="53"/>
        <end position="347"/>
    </location>
</feature>
<dbReference type="PROSITE" id="PS00163">
    <property type="entry name" value="FUMARATE_LYASES"/>
    <property type="match status" value="1"/>
</dbReference>
<dbReference type="Proteomes" id="UP001607303">
    <property type="component" value="Unassembled WGS sequence"/>
</dbReference>
<dbReference type="Gene3D" id="1.10.275.10">
    <property type="entry name" value="Fumarase/aspartase (N-terminal domain)"/>
    <property type="match status" value="1"/>
</dbReference>
<dbReference type="EMBL" id="JAYRBN010000066">
    <property type="protein sequence ID" value="KAL2736082.1"/>
    <property type="molecule type" value="Genomic_DNA"/>
</dbReference>